<evidence type="ECO:0000256" key="7">
    <source>
        <dbReference type="RuleBase" id="RU363032"/>
    </source>
</evidence>
<evidence type="ECO:0000256" key="3">
    <source>
        <dbReference type="ARBA" id="ARBA00022475"/>
    </source>
</evidence>
<feature type="transmembrane region" description="Helical" evidence="7">
    <location>
        <begin position="12"/>
        <end position="33"/>
    </location>
</feature>
<dbReference type="SUPFAM" id="SSF161098">
    <property type="entry name" value="MetI-like"/>
    <property type="match status" value="1"/>
</dbReference>
<dbReference type="PANTHER" id="PTHR30151:SF0">
    <property type="entry name" value="ABC TRANSPORTER PERMEASE PROTEIN MJ0413-RELATED"/>
    <property type="match status" value="1"/>
</dbReference>
<keyword evidence="2 7" id="KW-0813">Transport</keyword>
<keyword evidence="10" id="KW-1185">Reference proteome</keyword>
<name>A0ABR9RJ52_9FIRM</name>
<reference evidence="9 10" key="1">
    <citation type="submission" date="2020-10" db="EMBL/GenBank/DDBJ databases">
        <title>ChiBAC.</title>
        <authorList>
            <person name="Zenner C."/>
            <person name="Hitch T.C.A."/>
            <person name="Clavel T."/>
        </authorList>
    </citation>
    <scope>NUCLEOTIDE SEQUENCE [LARGE SCALE GENOMIC DNA]</scope>
    <source>
        <strain evidence="9 10">DSM 108991</strain>
    </source>
</reference>
<dbReference type="PANTHER" id="PTHR30151">
    <property type="entry name" value="ALKANE SULFONATE ABC TRANSPORTER-RELATED, MEMBRANE SUBUNIT"/>
    <property type="match status" value="1"/>
</dbReference>
<accession>A0ABR9RJ52</accession>
<sequence length="262" mass="29176">MKSYTLQNTIYKVLQVVVSISSFVGVVLFLKYIHWDIGIRFSYVPDVQTIVSELLDIITQVEFYNNIIISLGRVYCGFLLAAFIAIPTAVFIVENSKIKYLLHPIIELIRPIPNVAWVPLSIILFKTVSGSILFITFIGAFFPILINSIEGLEHVNTNYIKIAKSFKVSTKEMVLGVKLPAAASNIFTGLLVGMSGSWLGVVVAEMIGGQSGIGYLTWVNYTMVNMSGVIVCMFVIGALGAMSSWILRKLYKMLHFEMRTEL</sequence>
<gene>
    <name evidence="9" type="ORF">INF30_06910</name>
</gene>
<dbReference type="RefSeq" id="WP_226394692.1">
    <property type="nucleotide sequence ID" value="NZ_JADCKL010000004.1"/>
</dbReference>
<dbReference type="Pfam" id="PF00528">
    <property type="entry name" value="BPD_transp_1"/>
    <property type="match status" value="1"/>
</dbReference>
<keyword evidence="6 7" id="KW-0472">Membrane</keyword>
<evidence type="ECO:0000256" key="5">
    <source>
        <dbReference type="ARBA" id="ARBA00022989"/>
    </source>
</evidence>
<feature type="transmembrane region" description="Helical" evidence="7">
    <location>
        <begin position="224"/>
        <end position="247"/>
    </location>
</feature>
<feature type="domain" description="ABC transmembrane type-1" evidence="8">
    <location>
        <begin position="67"/>
        <end position="248"/>
    </location>
</feature>
<evidence type="ECO:0000256" key="2">
    <source>
        <dbReference type="ARBA" id="ARBA00022448"/>
    </source>
</evidence>
<evidence type="ECO:0000259" key="8">
    <source>
        <dbReference type="PROSITE" id="PS50928"/>
    </source>
</evidence>
<dbReference type="InterPro" id="IPR000515">
    <property type="entry name" value="MetI-like"/>
</dbReference>
<evidence type="ECO:0000256" key="4">
    <source>
        <dbReference type="ARBA" id="ARBA00022692"/>
    </source>
</evidence>
<evidence type="ECO:0000256" key="6">
    <source>
        <dbReference type="ARBA" id="ARBA00023136"/>
    </source>
</evidence>
<dbReference type="PROSITE" id="PS50928">
    <property type="entry name" value="ABC_TM1"/>
    <property type="match status" value="1"/>
</dbReference>
<comment type="caution">
    <text evidence="9">The sequence shown here is derived from an EMBL/GenBank/DDBJ whole genome shotgun (WGS) entry which is preliminary data.</text>
</comment>
<feature type="transmembrane region" description="Helical" evidence="7">
    <location>
        <begin position="123"/>
        <end position="146"/>
    </location>
</feature>
<organism evidence="9 10">
    <name type="scientific">Claveliimonas monacensis</name>
    <dbReference type="NCBI Taxonomy" id="2779351"/>
    <lineage>
        <taxon>Bacteria</taxon>
        <taxon>Bacillati</taxon>
        <taxon>Bacillota</taxon>
        <taxon>Clostridia</taxon>
        <taxon>Lachnospirales</taxon>
        <taxon>Lachnospiraceae</taxon>
        <taxon>Claveliimonas</taxon>
    </lineage>
</organism>
<comment type="similarity">
    <text evidence="7">Belongs to the binding-protein-dependent transport system permease family.</text>
</comment>
<dbReference type="Proteomes" id="UP000758652">
    <property type="component" value="Unassembled WGS sequence"/>
</dbReference>
<evidence type="ECO:0000256" key="1">
    <source>
        <dbReference type="ARBA" id="ARBA00004651"/>
    </source>
</evidence>
<feature type="transmembrane region" description="Helical" evidence="7">
    <location>
        <begin position="74"/>
        <end position="93"/>
    </location>
</feature>
<keyword evidence="4 7" id="KW-0812">Transmembrane</keyword>
<dbReference type="InterPro" id="IPR035906">
    <property type="entry name" value="MetI-like_sf"/>
</dbReference>
<dbReference type="EMBL" id="JADCKL010000004">
    <property type="protein sequence ID" value="MBE5062989.1"/>
    <property type="molecule type" value="Genomic_DNA"/>
</dbReference>
<evidence type="ECO:0000313" key="9">
    <source>
        <dbReference type="EMBL" id="MBE5062989.1"/>
    </source>
</evidence>
<keyword evidence="5 7" id="KW-1133">Transmembrane helix</keyword>
<evidence type="ECO:0000313" key="10">
    <source>
        <dbReference type="Proteomes" id="UP000758652"/>
    </source>
</evidence>
<proteinExistence type="inferred from homology"/>
<dbReference type="CDD" id="cd06261">
    <property type="entry name" value="TM_PBP2"/>
    <property type="match status" value="1"/>
</dbReference>
<dbReference type="Gene3D" id="1.10.3720.10">
    <property type="entry name" value="MetI-like"/>
    <property type="match status" value="1"/>
</dbReference>
<protein>
    <submittedName>
        <fullName evidence="9">ABC transporter permease</fullName>
    </submittedName>
</protein>
<feature type="transmembrane region" description="Helical" evidence="7">
    <location>
        <begin position="181"/>
        <end position="204"/>
    </location>
</feature>
<keyword evidence="3" id="KW-1003">Cell membrane</keyword>
<comment type="subcellular location">
    <subcellularLocation>
        <location evidence="1 7">Cell membrane</location>
        <topology evidence="1 7">Multi-pass membrane protein</topology>
    </subcellularLocation>
</comment>